<keyword evidence="4" id="KW-1185">Reference proteome</keyword>
<dbReference type="KEGG" id="blen:NCTC4824_04149"/>
<proteinExistence type="predicted"/>
<dbReference type="InterPro" id="IPR025623">
    <property type="entry name" value="YusW"/>
</dbReference>
<feature type="region of interest" description="Disordered" evidence="1">
    <location>
        <begin position="27"/>
        <end position="72"/>
    </location>
</feature>
<sequence length="188" mass="21402">MKRLLVLSVTSILSLTVAACGTQSEQVDDSNFTQNNGVVNSQDDKNNHTIDQDKTALNNGNVENEEGNTSMPAGYMEQKWADIDYTDFELEVDYGKNKEYEAEIEINKSNNSMKADLEDELNGMDMNGEEAFNEIYPKVKKLTIDQHTAKDDAINQTLESFNLEPNYNKFELEITFKDSTKIEYEDKK</sequence>
<organism evidence="3 4">
    <name type="scientific">Lederbergia lenta</name>
    <name type="common">Bacillus lentus</name>
    <dbReference type="NCBI Taxonomy" id="1467"/>
    <lineage>
        <taxon>Bacteria</taxon>
        <taxon>Bacillati</taxon>
        <taxon>Bacillota</taxon>
        <taxon>Bacilli</taxon>
        <taxon>Bacillales</taxon>
        <taxon>Bacillaceae</taxon>
        <taxon>Lederbergia</taxon>
    </lineage>
</organism>
<keyword evidence="2" id="KW-0732">Signal</keyword>
<gene>
    <name evidence="3" type="ORF">NCTC4824_04149</name>
</gene>
<evidence type="ECO:0000256" key="2">
    <source>
        <dbReference type="SAM" id="SignalP"/>
    </source>
</evidence>
<feature type="compositionally biased region" description="Polar residues" evidence="1">
    <location>
        <begin position="27"/>
        <end position="41"/>
    </location>
</feature>
<dbReference type="Proteomes" id="UP000249134">
    <property type="component" value="Chromosome 1"/>
</dbReference>
<dbReference type="EMBL" id="LS483476">
    <property type="protein sequence ID" value="SQI63502.1"/>
    <property type="molecule type" value="Genomic_DNA"/>
</dbReference>
<dbReference type="RefSeq" id="WP_066145791.1">
    <property type="nucleotide sequence ID" value="NZ_CBCSGM010000009.1"/>
</dbReference>
<evidence type="ECO:0000313" key="4">
    <source>
        <dbReference type="Proteomes" id="UP000249134"/>
    </source>
</evidence>
<feature type="signal peptide" evidence="2">
    <location>
        <begin position="1"/>
        <end position="19"/>
    </location>
</feature>
<feature type="chain" id="PRO_5038557730" evidence="2">
    <location>
        <begin position="20"/>
        <end position="188"/>
    </location>
</feature>
<keyword evidence="3" id="KW-0449">Lipoprotein</keyword>
<name>A0A2X4WYJ3_LEDLE</name>
<dbReference type="AlphaFoldDB" id="A0A2X4WYJ3"/>
<dbReference type="Pfam" id="PF14039">
    <property type="entry name" value="YusW"/>
    <property type="match status" value="1"/>
</dbReference>
<feature type="compositionally biased region" description="Basic and acidic residues" evidence="1">
    <location>
        <begin position="42"/>
        <end position="54"/>
    </location>
</feature>
<reference evidence="3 4" key="1">
    <citation type="submission" date="2018-06" db="EMBL/GenBank/DDBJ databases">
        <authorList>
            <consortium name="Pathogen Informatics"/>
            <person name="Doyle S."/>
        </authorList>
    </citation>
    <scope>NUCLEOTIDE SEQUENCE [LARGE SCALE GENOMIC DNA]</scope>
    <source>
        <strain evidence="3 4">NCTC4824</strain>
    </source>
</reference>
<evidence type="ECO:0000313" key="3">
    <source>
        <dbReference type="EMBL" id="SQI63502.1"/>
    </source>
</evidence>
<dbReference type="PROSITE" id="PS51257">
    <property type="entry name" value="PROKAR_LIPOPROTEIN"/>
    <property type="match status" value="1"/>
</dbReference>
<accession>A0A2X4WYJ3</accession>
<evidence type="ECO:0000256" key="1">
    <source>
        <dbReference type="SAM" id="MobiDB-lite"/>
    </source>
</evidence>
<protein>
    <submittedName>
        <fullName evidence="3">Putative lipoprotein</fullName>
    </submittedName>
</protein>